<evidence type="ECO:0000256" key="13">
    <source>
        <dbReference type="RuleBase" id="RU000488"/>
    </source>
</evidence>
<keyword evidence="11 12" id="KW-0472">Membrane</keyword>
<organism evidence="14 15">
    <name type="scientific">Symbiochloris irregularis</name>
    <dbReference type="NCBI Taxonomy" id="706552"/>
    <lineage>
        <taxon>Eukaryota</taxon>
        <taxon>Viridiplantae</taxon>
        <taxon>Chlorophyta</taxon>
        <taxon>core chlorophytes</taxon>
        <taxon>Trebouxiophyceae</taxon>
        <taxon>Trebouxiales</taxon>
        <taxon>Trebouxiaceae</taxon>
        <taxon>Symbiochloris</taxon>
    </lineage>
</organism>
<comment type="similarity">
    <text evidence="3 13">Belongs to the mitochondrial carrier (TC 2.A.29) family.</text>
</comment>
<keyword evidence="6" id="KW-0677">Repeat</keyword>
<dbReference type="GO" id="GO:0005743">
    <property type="term" value="C:mitochondrial inner membrane"/>
    <property type="evidence" value="ECO:0007669"/>
    <property type="project" value="UniProtKB-SubCell"/>
</dbReference>
<evidence type="ECO:0000256" key="11">
    <source>
        <dbReference type="ARBA" id="ARBA00023136"/>
    </source>
</evidence>
<reference evidence="14 15" key="1">
    <citation type="journal article" date="2024" name="Nat. Commun.">
        <title>Phylogenomics reveals the evolutionary origins of lichenization in chlorophyte algae.</title>
        <authorList>
            <person name="Puginier C."/>
            <person name="Libourel C."/>
            <person name="Otte J."/>
            <person name="Skaloud P."/>
            <person name="Haon M."/>
            <person name="Grisel S."/>
            <person name="Petersen M."/>
            <person name="Berrin J.G."/>
            <person name="Delaux P.M."/>
            <person name="Dal Grande F."/>
            <person name="Keller J."/>
        </authorList>
    </citation>
    <scope>NUCLEOTIDE SEQUENCE [LARGE SCALE GENOMIC DNA]</scope>
    <source>
        <strain evidence="14 15">SAG 2036</strain>
    </source>
</reference>
<evidence type="ECO:0000313" key="14">
    <source>
        <dbReference type="EMBL" id="KAK9795200.1"/>
    </source>
</evidence>
<comment type="subcellular location">
    <subcellularLocation>
        <location evidence="1">Membrane</location>
        <topology evidence="1">Multi-pass membrane protein</topology>
    </subcellularLocation>
    <subcellularLocation>
        <location evidence="2">Mitochondrion inner membrane</location>
    </subcellularLocation>
</comment>
<evidence type="ECO:0000313" key="15">
    <source>
        <dbReference type="Proteomes" id="UP001465755"/>
    </source>
</evidence>
<protein>
    <recommendedName>
        <fullName evidence="16">Mitochondrial uncoupling protein</fullName>
    </recommendedName>
</protein>
<dbReference type="SUPFAM" id="SSF103506">
    <property type="entry name" value="Mitochondrial carrier"/>
    <property type="match status" value="1"/>
</dbReference>
<feature type="repeat" description="Solcar" evidence="12">
    <location>
        <begin position="113"/>
        <end position="205"/>
    </location>
</feature>
<evidence type="ECO:0000256" key="6">
    <source>
        <dbReference type="ARBA" id="ARBA00022737"/>
    </source>
</evidence>
<name>A0AAW1NV94_9CHLO</name>
<keyword evidence="7" id="KW-0999">Mitochondrion inner membrane</keyword>
<dbReference type="Pfam" id="PF00153">
    <property type="entry name" value="Mito_carr"/>
    <property type="match status" value="3"/>
</dbReference>
<dbReference type="FunFam" id="1.50.40.10:FF:000019">
    <property type="entry name" value="Mitochondrial uncoupling protein 1"/>
    <property type="match status" value="1"/>
</dbReference>
<dbReference type="Gene3D" id="1.50.40.10">
    <property type="entry name" value="Mitochondrial carrier domain"/>
    <property type="match status" value="1"/>
</dbReference>
<evidence type="ECO:0000256" key="12">
    <source>
        <dbReference type="PROSITE-ProRule" id="PRU00282"/>
    </source>
</evidence>
<keyword evidence="9" id="KW-0346">Stress response</keyword>
<dbReference type="GO" id="GO:0022857">
    <property type="term" value="F:transmembrane transporter activity"/>
    <property type="evidence" value="ECO:0007669"/>
    <property type="project" value="UniProtKB-ARBA"/>
</dbReference>
<feature type="repeat" description="Solcar" evidence="12">
    <location>
        <begin position="11"/>
        <end position="100"/>
    </location>
</feature>
<dbReference type="InterPro" id="IPR018108">
    <property type="entry name" value="MCP_transmembrane"/>
</dbReference>
<keyword evidence="4 13" id="KW-0813">Transport</keyword>
<feature type="repeat" description="Solcar" evidence="12">
    <location>
        <begin position="214"/>
        <end position="299"/>
    </location>
</feature>
<dbReference type="Proteomes" id="UP001465755">
    <property type="component" value="Unassembled WGS sequence"/>
</dbReference>
<keyword evidence="10" id="KW-0496">Mitochondrion</keyword>
<evidence type="ECO:0000256" key="8">
    <source>
        <dbReference type="ARBA" id="ARBA00022989"/>
    </source>
</evidence>
<keyword evidence="8" id="KW-1133">Transmembrane helix</keyword>
<accession>A0AAW1NV94</accession>
<dbReference type="InterPro" id="IPR002067">
    <property type="entry name" value="MCP"/>
</dbReference>
<dbReference type="PROSITE" id="PS50920">
    <property type="entry name" value="SOLCAR"/>
    <property type="match status" value="3"/>
</dbReference>
<evidence type="ECO:0000256" key="4">
    <source>
        <dbReference type="ARBA" id="ARBA00022448"/>
    </source>
</evidence>
<evidence type="ECO:0000256" key="5">
    <source>
        <dbReference type="ARBA" id="ARBA00022692"/>
    </source>
</evidence>
<evidence type="ECO:0000256" key="7">
    <source>
        <dbReference type="ARBA" id="ARBA00022792"/>
    </source>
</evidence>
<sequence>MSPTPDSSKPLPLYKSFVASAIAACTAETLTIPLDTAKVRLQIQGHVEGTPKYKGLIGTVATVAREEGPLALWKGLEPGLHRQCLFGGLRIGLYDPVKAFYIKTLGIDPNKDAPFALKVSAGLTTGALGIAIASPTDLVKVRMQTEGKLPEGAPKKYPNAFRAYGIIAREEGVVKGLWRGIGPNVARNAIVNASELATYDQVKATLLATGIFEDGIPCHLASGLGAGFFAVICGSPVDVVKSRMMGDVNHKYAGVLDCFVKTFKTEGLLAFYSGFIPNFARLGSWNAAMFLTVEQVKKLMRGPDD</sequence>
<keyword evidence="5 12" id="KW-0812">Transmembrane</keyword>
<evidence type="ECO:0000256" key="1">
    <source>
        <dbReference type="ARBA" id="ARBA00004141"/>
    </source>
</evidence>
<proteinExistence type="inferred from homology"/>
<dbReference type="AlphaFoldDB" id="A0AAW1NV94"/>
<gene>
    <name evidence="14" type="ORF">WJX73_006688</name>
</gene>
<keyword evidence="15" id="KW-1185">Reference proteome</keyword>
<evidence type="ECO:0000256" key="10">
    <source>
        <dbReference type="ARBA" id="ARBA00023128"/>
    </source>
</evidence>
<dbReference type="PRINTS" id="PR00784">
    <property type="entry name" value="MTUNCOUPLING"/>
</dbReference>
<evidence type="ECO:0000256" key="9">
    <source>
        <dbReference type="ARBA" id="ARBA00023016"/>
    </source>
</evidence>
<dbReference type="InterPro" id="IPR023395">
    <property type="entry name" value="MCP_dom_sf"/>
</dbReference>
<comment type="caution">
    <text evidence="14">The sequence shown here is derived from an EMBL/GenBank/DDBJ whole genome shotgun (WGS) entry which is preliminary data.</text>
</comment>
<dbReference type="PANTHER" id="PTHR45618">
    <property type="entry name" value="MITOCHONDRIAL DICARBOXYLATE CARRIER-RELATED"/>
    <property type="match status" value="1"/>
</dbReference>
<evidence type="ECO:0008006" key="16">
    <source>
        <dbReference type="Google" id="ProtNLM"/>
    </source>
</evidence>
<dbReference type="EMBL" id="JALJOQ010000131">
    <property type="protein sequence ID" value="KAK9795200.1"/>
    <property type="molecule type" value="Genomic_DNA"/>
</dbReference>
<dbReference type="InterPro" id="IPR050391">
    <property type="entry name" value="Mito_Metabolite_Transporter"/>
</dbReference>
<evidence type="ECO:0000256" key="2">
    <source>
        <dbReference type="ARBA" id="ARBA00004273"/>
    </source>
</evidence>
<evidence type="ECO:0000256" key="3">
    <source>
        <dbReference type="ARBA" id="ARBA00006375"/>
    </source>
</evidence>